<gene>
    <name evidence="1" type="ORF">GHT06_006313</name>
</gene>
<sequence length="233" mass="27340">MLKKKQTNKIVKMKKAGKWRSKSPTEKYLKLLYSLKPVNETIQKPDGDFTYIFPALSYRLQGDAIFQNEYPCSNAKTVQMLSTNFIKTKQPQREVMEKGYGPPNKKYKRLAANAPSHINEHEVTAPRNIKQLRLSRDDLYDLYEMENSQKFIRHFVSFPDVVLVLYLDELWEKVQGFLNRTDIPNLCFSYDTTFKLGDVYVSNLMVRFQEMEQAPEIPVMSMLHERKIGESHD</sequence>
<reference evidence="1" key="1">
    <citation type="submission" date="2022-05" db="EMBL/GenBank/DDBJ databases">
        <title>A multi-omics perspective on studying reproductive biology in Daphnia sinensis.</title>
        <authorList>
            <person name="Jia J."/>
        </authorList>
    </citation>
    <scope>NUCLEOTIDE SEQUENCE</scope>
    <source>
        <strain evidence="1">WSL</strain>
    </source>
</reference>
<dbReference type="AlphaFoldDB" id="A0AAD5PKJ2"/>
<evidence type="ECO:0000313" key="2">
    <source>
        <dbReference type="Proteomes" id="UP000820818"/>
    </source>
</evidence>
<proteinExistence type="predicted"/>
<comment type="caution">
    <text evidence="1">The sequence shown here is derived from an EMBL/GenBank/DDBJ whole genome shotgun (WGS) entry which is preliminary data.</text>
</comment>
<organism evidence="1 2">
    <name type="scientific">Daphnia sinensis</name>
    <dbReference type="NCBI Taxonomy" id="1820382"/>
    <lineage>
        <taxon>Eukaryota</taxon>
        <taxon>Metazoa</taxon>
        <taxon>Ecdysozoa</taxon>
        <taxon>Arthropoda</taxon>
        <taxon>Crustacea</taxon>
        <taxon>Branchiopoda</taxon>
        <taxon>Diplostraca</taxon>
        <taxon>Cladocera</taxon>
        <taxon>Anomopoda</taxon>
        <taxon>Daphniidae</taxon>
        <taxon>Daphnia</taxon>
        <taxon>Daphnia similis group</taxon>
    </lineage>
</organism>
<keyword evidence="2" id="KW-1185">Reference proteome</keyword>
<evidence type="ECO:0000313" key="1">
    <source>
        <dbReference type="EMBL" id="KAI9550681.1"/>
    </source>
</evidence>
<dbReference type="Proteomes" id="UP000820818">
    <property type="component" value="Unassembled WGS sequence"/>
</dbReference>
<name>A0AAD5PKJ2_9CRUS</name>
<accession>A0AAD5PKJ2</accession>
<dbReference type="EMBL" id="WJBH02000105">
    <property type="protein sequence ID" value="KAI9550681.1"/>
    <property type="molecule type" value="Genomic_DNA"/>
</dbReference>
<protein>
    <submittedName>
        <fullName evidence="1">Uncharacterized protein</fullName>
    </submittedName>
</protein>